<comment type="caution">
    <text evidence="10">The sequence shown here is derived from an EMBL/GenBank/DDBJ whole genome shotgun (WGS) entry which is preliminary data.</text>
</comment>
<feature type="domain" description="Exoribonuclease phosphorolytic" evidence="9">
    <location>
        <begin position="49"/>
        <end position="178"/>
    </location>
</feature>
<keyword evidence="5" id="KW-0698">rRNA processing</keyword>
<dbReference type="Proteomes" id="UP000812966">
    <property type="component" value="Unassembled WGS sequence"/>
</dbReference>
<evidence type="ECO:0000313" key="11">
    <source>
        <dbReference type="Proteomes" id="UP000812966"/>
    </source>
</evidence>
<evidence type="ECO:0000256" key="5">
    <source>
        <dbReference type="ARBA" id="ARBA00022552"/>
    </source>
</evidence>
<dbReference type="AlphaFoldDB" id="A0A8K0NS19"/>
<dbReference type="Pfam" id="PF01138">
    <property type="entry name" value="RNase_PH"/>
    <property type="match status" value="1"/>
</dbReference>
<evidence type="ECO:0000256" key="8">
    <source>
        <dbReference type="ARBA" id="ARBA00023242"/>
    </source>
</evidence>
<evidence type="ECO:0000256" key="4">
    <source>
        <dbReference type="ARBA" id="ARBA00022490"/>
    </source>
</evidence>
<keyword evidence="4" id="KW-0963">Cytoplasm</keyword>
<dbReference type="GO" id="GO:0003723">
    <property type="term" value="F:RNA binding"/>
    <property type="evidence" value="ECO:0007669"/>
    <property type="project" value="UniProtKB-KW"/>
</dbReference>
<dbReference type="SUPFAM" id="SSF55666">
    <property type="entry name" value="Ribonuclease PH domain 2-like"/>
    <property type="match status" value="1"/>
</dbReference>
<organism evidence="10 11">
    <name type="scientific">Filobasidium floriforme</name>
    <dbReference type="NCBI Taxonomy" id="5210"/>
    <lineage>
        <taxon>Eukaryota</taxon>
        <taxon>Fungi</taxon>
        <taxon>Dikarya</taxon>
        <taxon>Basidiomycota</taxon>
        <taxon>Agaricomycotina</taxon>
        <taxon>Tremellomycetes</taxon>
        <taxon>Filobasidiales</taxon>
        <taxon>Filobasidiaceae</taxon>
        <taxon>Filobasidium</taxon>
    </lineage>
</organism>
<protein>
    <recommendedName>
        <fullName evidence="9">Exoribonuclease phosphorolytic domain-containing protein</fullName>
    </recommendedName>
</protein>
<dbReference type="Gene3D" id="3.30.230.70">
    <property type="entry name" value="GHMP Kinase, N-terminal domain"/>
    <property type="match status" value="1"/>
</dbReference>
<dbReference type="InterPro" id="IPR036345">
    <property type="entry name" value="ExoRNase_PH_dom2_sf"/>
</dbReference>
<dbReference type="GO" id="GO:0005730">
    <property type="term" value="C:nucleolus"/>
    <property type="evidence" value="ECO:0007669"/>
    <property type="project" value="TreeGrafter"/>
</dbReference>
<comment type="subcellular location">
    <subcellularLocation>
        <location evidence="2">Cytoplasm</location>
    </subcellularLocation>
    <subcellularLocation>
        <location evidence="1">Nucleus</location>
    </subcellularLocation>
</comment>
<comment type="similarity">
    <text evidence="3">Belongs to the RNase PH family.</text>
</comment>
<dbReference type="InterPro" id="IPR001247">
    <property type="entry name" value="ExoRNase_PH_dom1"/>
</dbReference>
<dbReference type="GO" id="GO:0006364">
    <property type="term" value="P:rRNA processing"/>
    <property type="evidence" value="ECO:0007669"/>
    <property type="project" value="UniProtKB-KW"/>
</dbReference>
<dbReference type="GO" id="GO:0000177">
    <property type="term" value="C:cytoplasmic exosome (RNase complex)"/>
    <property type="evidence" value="ECO:0007669"/>
    <property type="project" value="TreeGrafter"/>
</dbReference>
<accession>A0A8K0NS19</accession>
<dbReference type="GO" id="GO:0071051">
    <property type="term" value="P:poly(A)-dependent snoRNA 3'-end processing"/>
    <property type="evidence" value="ECO:0007669"/>
    <property type="project" value="TreeGrafter"/>
</dbReference>
<dbReference type="InterPro" id="IPR020568">
    <property type="entry name" value="Ribosomal_Su5_D2-typ_SF"/>
</dbReference>
<dbReference type="PANTHER" id="PTHR11953:SF2">
    <property type="entry name" value="EXOSOME COMPLEX COMPONENT MTR3"/>
    <property type="match status" value="1"/>
</dbReference>
<dbReference type="SUPFAM" id="SSF54211">
    <property type="entry name" value="Ribosomal protein S5 domain 2-like"/>
    <property type="match status" value="1"/>
</dbReference>
<dbReference type="InterPro" id="IPR050080">
    <property type="entry name" value="RNase_PH"/>
</dbReference>
<dbReference type="GO" id="GO:0016075">
    <property type="term" value="P:rRNA catabolic process"/>
    <property type="evidence" value="ECO:0007669"/>
    <property type="project" value="TreeGrafter"/>
</dbReference>
<gene>
    <name evidence="10" type="ORF">FFLO_01786</name>
</gene>
<dbReference type="GO" id="GO:0034475">
    <property type="term" value="P:U4 snRNA 3'-end processing"/>
    <property type="evidence" value="ECO:0007669"/>
    <property type="project" value="TreeGrafter"/>
</dbReference>
<keyword evidence="11" id="KW-1185">Reference proteome</keyword>
<dbReference type="PANTHER" id="PTHR11953">
    <property type="entry name" value="EXOSOME COMPLEX COMPONENT"/>
    <property type="match status" value="1"/>
</dbReference>
<keyword evidence="7" id="KW-0694">RNA-binding</keyword>
<reference evidence="10" key="1">
    <citation type="submission" date="2020-04" db="EMBL/GenBank/DDBJ databases">
        <title>Analysis of mating type loci in Filobasidium floriforme.</title>
        <authorList>
            <person name="Nowrousian M."/>
        </authorList>
    </citation>
    <scope>NUCLEOTIDE SEQUENCE</scope>
    <source>
        <strain evidence="10">CBS 6242</strain>
    </source>
</reference>
<dbReference type="InterPro" id="IPR027408">
    <property type="entry name" value="PNPase/RNase_PH_dom_sf"/>
</dbReference>
<evidence type="ECO:0000313" key="10">
    <source>
        <dbReference type="EMBL" id="KAG7562831.1"/>
    </source>
</evidence>
<evidence type="ECO:0000256" key="7">
    <source>
        <dbReference type="ARBA" id="ARBA00022884"/>
    </source>
</evidence>
<evidence type="ECO:0000256" key="6">
    <source>
        <dbReference type="ARBA" id="ARBA00022835"/>
    </source>
</evidence>
<name>A0A8K0NS19_9TREE</name>
<dbReference type="EMBL" id="JABELV010000025">
    <property type="protein sequence ID" value="KAG7562831.1"/>
    <property type="molecule type" value="Genomic_DNA"/>
</dbReference>
<evidence type="ECO:0000256" key="3">
    <source>
        <dbReference type="ARBA" id="ARBA00006678"/>
    </source>
</evidence>
<evidence type="ECO:0000256" key="2">
    <source>
        <dbReference type="ARBA" id="ARBA00004496"/>
    </source>
</evidence>
<proteinExistence type="inferred from homology"/>
<evidence type="ECO:0000256" key="1">
    <source>
        <dbReference type="ARBA" id="ARBA00004123"/>
    </source>
</evidence>
<sequence>MSANVDRRRILGPERSFPPVYAPVDATASGSGAKLVQDESMNGERANGEMRPLFIKTGLISQANGSGYIECGAVKIACAVYGPRPKPPPYSPEGTLNLEVKFAPFASHPRRAPLRDTEPPHLSHLLHSHLLPALQLHTLPKSSIDIYLLVLQSESPSIESVLASGLTVCAAAVADAGIAMNGLAVGTVTSLSGTATDSPPNAKPIIQLDPDGLQARAADARVTVGCLPALDALSDVWVTGEVTVDNLISMINECTQASQSAHATLAQAILEGEQNKTSGMLVGGT</sequence>
<keyword evidence="8" id="KW-0539">Nucleus</keyword>
<dbReference type="GO" id="GO:0071028">
    <property type="term" value="P:nuclear mRNA surveillance"/>
    <property type="evidence" value="ECO:0007669"/>
    <property type="project" value="TreeGrafter"/>
</dbReference>
<dbReference type="GO" id="GO:0000176">
    <property type="term" value="C:nuclear exosome (RNase complex)"/>
    <property type="evidence" value="ECO:0007669"/>
    <property type="project" value="TreeGrafter"/>
</dbReference>
<evidence type="ECO:0000259" key="9">
    <source>
        <dbReference type="Pfam" id="PF01138"/>
    </source>
</evidence>
<keyword evidence="6" id="KW-0271">Exosome</keyword>